<proteinExistence type="predicted"/>
<evidence type="ECO:0000313" key="1">
    <source>
        <dbReference type="EMBL" id="HJB58323.1"/>
    </source>
</evidence>
<protein>
    <submittedName>
        <fullName evidence="1">Uncharacterized protein</fullName>
    </submittedName>
</protein>
<dbReference type="AlphaFoldDB" id="A0A9D2MEW9"/>
<name>A0A9D2MEW9_9FIRM</name>
<sequence>MGGGKVTRPDFGLGQPDPGHPMTEFYALLLDGLAGAESFALPGLYARFDPPAWPIDPDEARDWCSLSPDKKEGWARLLEPGRLRLQGAALRCTAAGAPAALVLTAEGSRAGCAVRLLPPCLWPADEAAPPWPSDCAMALTAALTPEALALADSSPRRLARQLIEGRAGKAWAAHPLLDRWLAAQAARWQKLWR</sequence>
<reference evidence="1" key="1">
    <citation type="journal article" date="2021" name="PeerJ">
        <title>Extensive microbial diversity within the chicken gut microbiome revealed by metagenomics and culture.</title>
        <authorList>
            <person name="Gilroy R."/>
            <person name="Ravi A."/>
            <person name="Getino M."/>
            <person name="Pursley I."/>
            <person name="Horton D.L."/>
            <person name="Alikhan N.F."/>
            <person name="Baker D."/>
            <person name="Gharbi K."/>
            <person name="Hall N."/>
            <person name="Watson M."/>
            <person name="Adriaenssens E.M."/>
            <person name="Foster-Nyarko E."/>
            <person name="Jarju S."/>
            <person name="Secka A."/>
            <person name="Antonio M."/>
            <person name="Oren A."/>
            <person name="Chaudhuri R.R."/>
            <person name="La Ragione R."/>
            <person name="Hildebrand F."/>
            <person name="Pallen M.J."/>
        </authorList>
    </citation>
    <scope>NUCLEOTIDE SEQUENCE</scope>
    <source>
        <strain evidence="1">ChiHjej9B8-13557</strain>
    </source>
</reference>
<accession>A0A9D2MEW9</accession>
<gene>
    <name evidence="1" type="ORF">H9771_01460</name>
</gene>
<evidence type="ECO:0000313" key="2">
    <source>
        <dbReference type="Proteomes" id="UP000824211"/>
    </source>
</evidence>
<reference evidence="1" key="2">
    <citation type="submission" date="2021-04" db="EMBL/GenBank/DDBJ databases">
        <authorList>
            <person name="Gilroy R."/>
        </authorList>
    </citation>
    <scope>NUCLEOTIDE SEQUENCE</scope>
    <source>
        <strain evidence="1">ChiHjej9B8-13557</strain>
    </source>
</reference>
<dbReference type="EMBL" id="DWXX01000028">
    <property type="protein sequence ID" value="HJB58323.1"/>
    <property type="molecule type" value="Genomic_DNA"/>
</dbReference>
<comment type="caution">
    <text evidence="1">The sequence shown here is derived from an EMBL/GenBank/DDBJ whole genome shotgun (WGS) entry which is preliminary data.</text>
</comment>
<dbReference type="Proteomes" id="UP000824211">
    <property type="component" value="Unassembled WGS sequence"/>
</dbReference>
<organism evidence="1 2">
    <name type="scientific">Candidatus Faecalibacterium faecipullorum</name>
    <dbReference type="NCBI Taxonomy" id="2838578"/>
    <lineage>
        <taxon>Bacteria</taxon>
        <taxon>Bacillati</taxon>
        <taxon>Bacillota</taxon>
        <taxon>Clostridia</taxon>
        <taxon>Eubacteriales</taxon>
        <taxon>Oscillospiraceae</taxon>
        <taxon>Faecalibacterium</taxon>
    </lineage>
</organism>